<evidence type="ECO:0000256" key="2">
    <source>
        <dbReference type="SAM" id="MobiDB-lite"/>
    </source>
</evidence>
<evidence type="ECO:0000313" key="5">
    <source>
        <dbReference type="Proteomes" id="UP000298358"/>
    </source>
</evidence>
<organism evidence="4 5">
    <name type="scientific">Microbacterium paludicola</name>
    <dbReference type="NCBI Taxonomy" id="300019"/>
    <lineage>
        <taxon>Bacteria</taxon>
        <taxon>Bacillati</taxon>
        <taxon>Actinomycetota</taxon>
        <taxon>Actinomycetes</taxon>
        <taxon>Micrococcales</taxon>
        <taxon>Microbacteriaceae</taxon>
        <taxon>Microbacterium</taxon>
    </lineage>
</organism>
<keyword evidence="1" id="KW-0597">Phosphoprotein</keyword>
<dbReference type="RefSeq" id="WP_135114081.1">
    <property type="nucleotide sequence ID" value="NZ_JADGLL010000011.1"/>
</dbReference>
<dbReference type="SUPFAM" id="SSF49879">
    <property type="entry name" value="SMAD/FHA domain"/>
    <property type="match status" value="1"/>
</dbReference>
<dbReference type="InterPro" id="IPR008984">
    <property type="entry name" value="SMAD_FHA_dom_sf"/>
</dbReference>
<dbReference type="Pfam" id="PF00498">
    <property type="entry name" value="FHA"/>
    <property type="match status" value="1"/>
</dbReference>
<feature type="region of interest" description="Disordered" evidence="2">
    <location>
        <begin position="1"/>
        <end position="24"/>
    </location>
</feature>
<dbReference type="Gene3D" id="2.60.200.20">
    <property type="match status" value="1"/>
</dbReference>
<dbReference type="PROSITE" id="PS50006">
    <property type="entry name" value="FHA_DOMAIN"/>
    <property type="match status" value="1"/>
</dbReference>
<dbReference type="OrthoDB" id="3254248at2"/>
<name>A0A4Y9FYF0_9MICO</name>
<reference evidence="4 5" key="1">
    <citation type="submission" date="2019-03" db="EMBL/GenBank/DDBJ databases">
        <title>Diversity of the mouse oral microbiome.</title>
        <authorList>
            <person name="Joseph S."/>
            <person name="Aduse-Opoku J."/>
            <person name="Curtis M."/>
            <person name="Wade W."/>
            <person name="Hashim A."/>
        </authorList>
    </citation>
    <scope>NUCLEOTIDE SEQUENCE [LARGE SCALE GENOMIC DNA]</scope>
    <source>
        <strain evidence="4 5">P1012</strain>
    </source>
</reference>
<dbReference type="InterPro" id="IPR000253">
    <property type="entry name" value="FHA_dom"/>
</dbReference>
<feature type="domain" description="FHA" evidence="3">
    <location>
        <begin position="51"/>
        <end position="102"/>
    </location>
</feature>
<accession>A0A4Y9FYF0</accession>
<dbReference type="CDD" id="cd00060">
    <property type="entry name" value="FHA"/>
    <property type="match status" value="1"/>
</dbReference>
<evidence type="ECO:0000259" key="3">
    <source>
        <dbReference type="PROSITE" id="PS50006"/>
    </source>
</evidence>
<protein>
    <submittedName>
        <fullName evidence="4">FHA domain-containing protein</fullName>
    </submittedName>
</protein>
<comment type="caution">
    <text evidence="4">The sequence shown here is derived from an EMBL/GenBank/DDBJ whole genome shotgun (WGS) entry which is preliminary data.</text>
</comment>
<dbReference type="EMBL" id="SPQB01000011">
    <property type="protein sequence ID" value="TFU33286.1"/>
    <property type="molecule type" value="Genomic_DNA"/>
</dbReference>
<proteinExistence type="predicted"/>
<sequence length="156" mass="16723">ALDDVDGDTVLVRPEQPRPEPDVEDTRLVVRTPPVQLEWDDGTRHTVTARSVFGRNPAGDEDADLVVVRDETLSLSKTHFEIRVGAEGAVVVDHHSTNGVTIVRAGERIDARPGEPTPLRAGDALEMGDRIATFLGTEGELGGRGERDAIGERGAG</sequence>
<keyword evidence="5" id="KW-1185">Reference proteome</keyword>
<dbReference type="AlphaFoldDB" id="A0A4Y9FYF0"/>
<dbReference type="Proteomes" id="UP000298358">
    <property type="component" value="Unassembled WGS sequence"/>
</dbReference>
<evidence type="ECO:0000256" key="1">
    <source>
        <dbReference type="ARBA" id="ARBA00022553"/>
    </source>
</evidence>
<feature type="compositionally biased region" description="Basic and acidic residues" evidence="2">
    <location>
        <begin position="15"/>
        <end position="24"/>
    </location>
</feature>
<feature type="non-terminal residue" evidence="4">
    <location>
        <position position="1"/>
    </location>
</feature>
<gene>
    <name evidence="4" type="ORF">E4U02_06780</name>
</gene>
<evidence type="ECO:0000313" key="4">
    <source>
        <dbReference type="EMBL" id="TFU33286.1"/>
    </source>
</evidence>